<proteinExistence type="predicted"/>
<dbReference type="AlphaFoldDB" id="A0A4Z2GYY6"/>
<organism evidence="1 2">
    <name type="scientific">Liparis tanakae</name>
    <name type="common">Tanaka's snailfish</name>
    <dbReference type="NCBI Taxonomy" id="230148"/>
    <lineage>
        <taxon>Eukaryota</taxon>
        <taxon>Metazoa</taxon>
        <taxon>Chordata</taxon>
        <taxon>Craniata</taxon>
        <taxon>Vertebrata</taxon>
        <taxon>Euteleostomi</taxon>
        <taxon>Actinopterygii</taxon>
        <taxon>Neopterygii</taxon>
        <taxon>Teleostei</taxon>
        <taxon>Neoteleostei</taxon>
        <taxon>Acanthomorphata</taxon>
        <taxon>Eupercaria</taxon>
        <taxon>Perciformes</taxon>
        <taxon>Cottioidei</taxon>
        <taxon>Cottales</taxon>
        <taxon>Liparidae</taxon>
        <taxon>Liparis</taxon>
    </lineage>
</organism>
<keyword evidence="2" id="KW-1185">Reference proteome</keyword>
<dbReference type="EMBL" id="SRLO01000383">
    <property type="protein sequence ID" value="TNN58305.1"/>
    <property type="molecule type" value="Genomic_DNA"/>
</dbReference>
<sequence length="78" mass="8286">METGRHYLDGSRGDLDVVQLAQSALSVDEVGGGQLVQSFQSHGGGVTQGNGMNAKPTEILGKSAIPQFENRCSRHTMQ</sequence>
<evidence type="ECO:0000313" key="1">
    <source>
        <dbReference type="EMBL" id="TNN58305.1"/>
    </source>
</evidence>
<name>A0A4Z2GYY6_9TELE</name>
<protein>
    <submittedName>
        <fullName evidence="1">Uncharacterized protein</fullName>
    </submittedName>
</protein>
<evidence type="ECO:0000313" key="2">
    <source>
        <dbReference type="Proteomes" id="UP000314294"/>
    </source>
</evidence>
<dbReference type="Proteomes" id="UP000314294">
    <property type="component" value="Unassembled WGS sequence"/>
</dbReference>
<comment type="caution">
    <text evidence="1">The sequence shown here is derived from an EMBL/GenBank/DDBJ whole genome shotgun (WGS) entry which is preliminary data.</text>
</comment>
<accession>A0A4Z2GYY6</accession>
<gene>
    <name evidence="1" type="ORF">EYF80_031488</name>
</gene>
<reference evidence="1 2" key="1">
    <citation type="submission" date="2019-03" db="EMBL/GenBank/DDBJ databases">
        <title>First draft genome of Liparis tanakae, snailfish: a comprehensive survey of snailfish specific genes.</title>
        <authorList>
            <person name="Kim W."/>
            <person name="Song I."/>
            <person name="Jeong J.-H."/>
            <person name="Kim D."/>
            <person name="Kim S."/>
            <person name="Ryu S."/>
            <person name="Song J.Y."/>
            <person name="Lee S.K."/>
        </authorList>
    </citation>
    <scope>NUCLEOTIDE SEQUENCE [LARGE SCALE GENOMIC DNA]</scope>
    <source>
        <tissue evidence="1">Muscle</tissue>
    </source>
</reference>